<dbReference type="PROSITE" id="PS51310">
    <property type="entry name" value="VPS28_C"/>
    <property type="match status" value="1"/>
</dbReference>
<reference evidence="8" key="1">
    <citation type="journal article" date="2011" name="PLoS Biol.">
        <title>Gene gain and loss during evolution of obligate parasitism in the white rust pathogen of Arabidopsis thaliana.</title>
        <authorList>
            <person name="Kemen E."/>
            <person name="Gardiner A."/>
            <person name="Schultz-Larsen T."/>
            <person name="Kemen A.C."/>
            <person name="Balmuth A.L."/>
            <person name="Robert-Seilaniantz A."/>
            <person name="Bailey K."/>
            <person name="Holub E."/>
            <person name="Studholme D.J."/>
            <person name="Maclean D."/>
            <person name="Jones J.D."/>
        </authorList>
    </citation>
    <scope>NUCLEOTIDE SEQUENCE</scope>
</reference>
<evidence type="ECO:0000256" key="5">
    <source>
        <dbReference type="PROSITE-ProRule" id="PRU00642"/>
    </source>
</evidence>
<evidence type="ECO:0000256" key="2">
    <source>
        <dbReference type="ARBA" id="ARBA00022448"/>
    </source>
</evidence>
<dbReference type="HOGENOM" id="CLU_076417_1_0_1"/>
<feature type="domain" description="VPS28 C-terminal" evidence="6">
    <location>
        <begin position="160"/>
        <end position="256"/>
    </location>
</feature>
<dbReference type="InterPro" id="IPR017899">
    <property type="entry name" value="VPS28_C"/>
</dbReference>
<keyword evidence="4 5" id="KW-0653">Protein transport</keyword>
<name>F0WVG7_9STRA</name>
<dbReference type="GO" id="GO:0000813">
    <property type="term" value="C:ESCRT I complex"/>
    <property type="evidence" value="ECO:0007669"/>
    <property type="project" value="InterPro"/>
</dbReference>
<dbReference type="Pfam" id="PF03997">
    <property type="entry name" value="VPS28"/>
    <property type="match status" value="1"/>
</dbReference>
<dbReference type="SUPFAM" id="SSF140111">
    <property type="entry name" value="Endosomal sorting complex assembly domain"/>
    <property type="match status" value="1"/>
</dbReference>
<dbReference type="PROSITE" id="PS51313">
    <property type="entry name" value="VPS28_N"/>
    <property type="match status" value="1"/>
</dbReference>
<evidence type="ECO:0000259" key="7">
    <source>
        <dbReference type="PROSITE" id="PS51313"/>
    </source>
</evidence>
<dbReference type="FunFam" id="1.20.120.1130:FF:000001">
    <property type="entry name" value="Vacuolar protein sorting-associated protein 28 homolog"/>
    <property type="match status" value="1"/>
</dbReference>
<organism evidence="8">
    <name type="scientific">Albugo laibachii Nc14</name>
    <dbReference type="NCBI Taxonomy" id="890382"/>
    <lineage>
        <taxon>Eukaryota</taxon>
        <taxon>Sar</taxon>
        <taxon>Stramenopiles</taxon>
        <taxon>Oomycota</taxon>
        <taxon>Peronosporomycetes</taxon>
        <taxon>Albuginales</taxon>
        <taxon>Albuginaceae</taxon>
        <taxon>Albugo</taxon>
    </lineage>
</organism>
<evidence type="ECO:0000313" key="8">
    <source>
        <dbReference type="EMBL" id="CCA25408.1"/>
    </source>
</evidence>
<dbReference type="PANTHER" id="PTHR12937:SF0">
    <property type="entry name" value="VACUOLAR PROTEIN SORTING-ASSOCIATED PROTEIN 28 HOMOLOG"/>
    <property type="match status" value="1"/>
</dbReference>
<sequence length="257" mass="29357">MEIEWMAAHKSFEEVSGPSPVEISTLHVLNVSNIQRMHHESRSSLHDSKFDTGTQVKLYTNTNDRRKYEDLADFYAIIKSLEHLEAAYVRDDVTQEQYTEACTKLLSQFKTAEVALRLGSHIKDIDSFISANCSNCQRASERLRVGVPATLLHNTTNRKKDSVVVAQTVQHFITLMDVLKLNMRAVDEIQPLLTDMMASLTQISGLPPDFEGRKELEGWVRTLNSMRASEELIDDQIRQLSYNLERSYASFISFLNQ</sequence>
<gene>
    <name evidence="8" type="primary">AlNc14C296G10302</name>
    <name evidence="8" type="ORF">ALNC14_115520</name>
</gene>
<keyword evidence="2 5" id="KW-0813">Transport</keyword>
<dbReference type="InterPro" id="IPR017898">
    <property type="entry name" value="VPS28_N"/>
</dbReference>
<accession>F0WVG7</accession>
<dbReference type="EMBL" id="FR824341">
    <property type="protein sequence ID" value="CCA25408.1"/>
    <property type="molecule type" value="Genomic_DNA"/>
</dbReference>
<dbReference type="GO" id="GO:0043328">
    <property type="term" value="P:protein transport to vacuole involved in ubiquitin-dependent protein catabolic process via the multivesicular body sorting pathway"/>
    <property type="evidence" value="ECO:0007669"/>
    <property type="project" value="TreeGrafter"/>
</dbReference>
<feature type="domain" description="VPS28 N-terminal" evidence="7">
    <location>
        <begin position="45"/>
        <end position="153"/>
    </location>
</feature>
<dbReference type="GO" id="GO:0044877">
    <property type="term" value="F:protein-containing complex binding"/>
    <property type="evidence" value="ECO:0007669"/>
    <property type="project" value="TreeGrafter"/>
</dbReference>
<comment type="similarity">
    <text evidence="5">Belongs to the VPS28 family.</text>
</comment>
<evidence type="ECO:0000256" key="1">
    <source>
        <dbReference type="ARBA" id="ARBA00004177"/>
    </source>
</evidence>
<evidence type="ECO:0000259" key="6">
    <source>
        <dbReference type="PROSITE" id="PS51310"/>
    </source>
</evidence>
<dbReference type="Gene3D" id="1.20.1440.200">
    <property type="match status" value="1"/>
</dbReference>
<protein>
    <submittedName>
        <fullName evidence="8">Vacuolar protein sortingassociated protein 28 putat</fullName>
    </submittedName>
</protein>
<dbReference type="PANTHER" id="PTHR12937">
    <property type="entry name" value="VACUOLAR PROTEIN SORTING 28, ISOFORM 2 VPS28"/>
    <property type="match status" value="1"/>
</dbReference>
<dbReference type="Gene3D" id="1.20.120.1130">
    <property type="match status" value="1"/>
</dbReference>
<dbReference type="InterPro" id="IPR007143">
    <property type="entry name" value="Vps28"/>
</dbReference>
<reference evidence="8" key="2">
    <citation type="submission" date="2011-02" db="EMBL/GenBank/DDBJ databases">
        <authorList>
            <person name="MacLean D."/>
        </authorList>
    </citation>
    <scope>NUCLEOTIDE SEQUENCE</scope>
</reference>
<dbReference type="InterPro" id="IPR037206">
    <property type="entry name" value="VPS28_C_sf"/>
</dbReference>
<dbReference type="InterPro" id="IPR037202">
    <property type="entry name" value="ESCRT_assembly_dom"/>
</dbReference>
<keyword evidence="3" id="KW-0967">Endosome</keyword>
<evidence type="ECO:0000256" key="3">
    <source>
        <dbReference type="ARBA" id="ARBA00022753"/>
    </source>
</evidence>
<dbReference type="SUPFAM" id="SSF140427">
    <property type="entry name" value="VPS28 C-terminal domain-like"/>
    <property type="match status" value="1"/>
</dbReference>
<dbReference type="InterPro" id="IPR038358">
    <property type="entry name" value="VPS28_N_sf"/>
</dbReference>
<evidence type="ECO:0000256" key="4">
    <source>
        <dbReference type="ARBA" id="ARBA00022927"/>
    </source>
</evidence>
<comment type="subcellular location">
    <subcellularLocation>
        <location evidence="1">Endosome</location>
    </subcellularLocation>
</comment>
<dbReference type="AlphaFoldDB" id="F0WVG7"/>
<proteinExistence type="inferred from homology"/>